<accession>A0ABR5DNP4</accession>
<proteinExistence type="predicted"/>
<keyword evidence="2" id="KW-1185">Reference proteome</keyword>
<gene>
    <name evidence="1" type="ORF">RPATATE_0266</name>
</gene>
<evidence type="ECO:0000313" key="2">
    <source>
        <dbReference type="Proteomes" id="UP000035491"/>
    </source>
</evidence>
<sequence length="53" mass="6330">MILSPCDNLRREFNKFINFTLSLNSFLNTTSFVPSKYLWINNYIFGKFLYIAN</sequence>
<dbReference type="EMBL" id="LAOO01000001">
    <property type="protein sequence ID" value="KJW00351.1"/>
    <property type="molecule type" value="Genomic_DNA"/>
</dbReference>
<evidence type="ECO:0000313" key="1">
    <source>
        <dbReference type="EMBL" id="KJW00351.1"/>
    </source>
</evidence>
<comment type="caution">
    <text evidence="1">The sequence shown here is derived from an EMBL/GenBank/DDBJ whole genome shotgun (WGS) entry which is preliminary data.</text>
</comment>
<reference evidence="1 2" key="1">
    <citation type="submission" date="2015-02" db="EMBL/GenBank/DDBJ databases">
        <title>Genome Sequencing of Rickettsiales.</title>
        <authorList>
            <person name="Daugherty S.C."/>
            <person name="Su Q."/>
            <person name="Abolude K."/>
            <person name="Beier-Sexton M."/>
            <person name="Carlyon J.A."/>
            <person name="Carter R."/>
            <person name="Day N.P."/>
            <person name="Dumler S.J."/>
            <person name="Dyachenko V."/>
            <person name="Godinez A."/>
            <person name="Kurtti T.J."/>
            <person name="Lichay M."/>
            <person name="Mullins K.E."/>
            <person name="Ott S."/>
            <person name="Pappas-Brown V."/>
            <person name="Paris D.H."/>
            <person name="Patel P."/>
            <person name="Richards A.L."/>
            <person name="Sadzewicz L."/>
            <person name="Sears K."/>
            <person name="Seidman D."/>
            <person name="Sengamalay N."/>
            <person name="Stenos J."/>
            <person name="Tallon L.J."/>
            <person name="Vincent G."/>
            <person name="Fraser C.M."/>
            <person name="Munderloh U."/>
            <person name="Dunning-Hotopp J.C."/>
        </authorList>
    </citation>
    <scope>NUCLEOTIDE SEQUENCE [LARGE SCALE GENOMIC DNA]</scope>
    <source>
        <strain evidence="1 2">Tate's Hell</strain>
    </source>
</reference>
<dbReference type="Proteomes" id="UP000035491">
    <property type="component" value="Unassembled WGS sequence"/>
</dbReference>
<name>A0ABR5DNP4_RICPA</name>
<organism evidence="1 2">
    <name type="scientific">Rickettsia parkeri str. Tate's Hell</name>
    <dbReference type="NCBI Taxonomy" id="1359189"/>
    <lineage>
        <taxon>Bacteria</taxon>
        <taxon>Pseudomonadati</taxon>
        <taxon>Pseudomonadota</taxon>
        <taxon>Alphaproteobacteria</taxon>
        <taxon>Rickettsiales</taxon>
        <taxon>Rickettsiaceae</taxon>
        <taxon>Rickettsieae</taxon>
        <taxon>Rickettsia</taxon>
        <taxon>spotted fever group</taxon>
    </lineage>
</organism>
<protein>
    <submittedName>
        <fullName evidence="1">Uncharacterized protein</fullName>
    </submittedName>
</protein>